<feature type="transmembrane region" description="Helical" evidence="1">
    <location>
        <begin position="162"/>
        <end position="183"/>
    </location>
</feature>
<protein>
    <recommendedName>
        <fullName evidence="4">DUF4386 domain-containing protein</fullName>
    </recommendedName>
</protein>
<feature type="transmembrane region" description="Helical" evidence="1">
    <location>
        <begin position="58"/>
        <end position="80"/>
    </location>
</feature>
<evidence type="ECO:0000313" key="2">
    <source>
        <dbReference type="EMBL" id="MCP2270851.1"/>
    </source>
</evidence>
<gene>
    <name evidence="2" type="ORF">LV75_003363</name>
</gene>
<evidence type="ECO:0000313" key="3">
    <source>
        <dbReference type="Proteomes" id="UP001205185"/>
    </source>
</evidence>
<dbReference type="EMBL" id="JAMTCO010000008">
    <property type="protein sequence ID" value="MCP2270851.1"/>
    <property type="molecule type" value="Genomic_DNA"/>
</dbReference>
<keyword evidence="3" id="KW-1185">Reference proteome</keyword>
<proteinExistence type="predicted"/>
<name>A0ABT1IDX8_9PSEU</name>
<feature type="transmembrane region" description="Helical" evidence="1">
    <location>
        <begin position="92"/>
        <end position="116"/>
    </location>
</feature>
<dbReference type="Proteomes" id="UP001205185">
    <property type="component" value="Unassembled WGS sequence"/>
</dbReference>
<feature type="transmembrane region" description="Helical" evidence="1">
    <location>
        <begin position="189"/>
        <end position="210"/>
    </location>
</feature>
<dbReference type="InterPro" id="IPR025495">
    <property type="entry name" value="DUF4386"/>
</dbReference>
<comment type="caution">
    <text evidence="2">The sequence shown here is derived from an EMBL/GenBank/DDBJ whole genome shotgun (WGS) entry which is preliminary data.</text>
</comment>
<feature type="transmembrane region" description="Helical" evidence="1">
    <location>
        <begin position="12"/>
        <end position="32"/>
    </location>
</feature>
<evidence type="ECO:0008006" key="4">
    <source>
        <dbReference type="Google" id="ProtNLM"/>
    </source>
</evidence>
<organism evidence="2 3">
    <name type="scientific">Actinokineospora diospyrosa</name>
    <dbReference type="NCBI Taxonomy" id="103728"/>
    <lineage>
        <taxon>Bacteria</taxon>
        <taxon>Bacillati</taxon>
        <taxon>Actinomycetota</taxon>
        <taxon>Actinomycetes</taxon>
        <taxon>Pseudonocardiales</taxon>
        <taxon>Pseudonocardiaceae</taxon>
        <taxon>Actinokineospora</taxon>
    </lineage>
</organism>
<reference evidence="2 3" key="1">
    <citation type="submission" date="2022-06" db="EMBL/GenBank/DDBJ databases">
        <title>Genomic Encyclopedia of Archaeal and Bacterial Type Strains, Phase II (KMG-II): from individual species to whole genera.</title>
        <authorList>
            <person name="Goeker M."/>
        </authorList>
    </citation>
    <scope>NUCLEOTIDE SEQUENCE [LARGE SCALE GENOMIC DNA]</scope>
    <source>
        <strain evidence="2 3">DSM 44255</strain>
    </source>
</reference>
<keyword evidence="1" id="KW-0472">Membrane</keyword>
<dbReference type="RefSeq" id="WP_253887819.1">
    <property type="nucleotide sequence ID" value="NZ_BAAAVB010000013.1"/>
</dbReference>
<evidence type="ECO:0000256" key="1">
    <source>
        <dbReference type="SAM" id="Phobius"/>
    </source>
</evidence>
<dbReference type="Pfam" id="PF14329">
    <property type="entry name" value="DUF4386"/>
    <property type="match status" value="1"/>
</dbReference>
<accession>A0ABT1IDX8</accession>
<feature type="transmembrane region" description="Helical" evidence="1">
    <location>
        <begin position="128"/>
        <end position="150"/>
    </location>
</feature>
<keyword evidence="1" id="KW-0812">Transmembrane</keyword>
<keyword evidence="1" id="KW-1133">Transmembrane helix</keyword>
<sequence>MHTTQDTTRTARLAGVFYLGMAITAALGFIVIRQQVFVADNPAETLANLLAHDSLARAGIALELAMVVFQALAAAWFYRLFCPVDSFAASGIAAFGLVNTVVTLVSTALLATAVHIPSDAATVQVLYVISYSMWEVGALFFGLWLLPMGWCVLRSGWMPRPLGWTLLIGGVCYLTSPFILYLVPNAKTLFEIMAIPASIGEFWMVGYLLIRGVRQRTPQQA</sequence>